<feature type="domain" description="FIST C-domain" evidence="2">
    <location>
        <begin position="237"/>
        <end position="393"/>
    </location>
</feature>
<feature type="domain" description="FIST" evidence="1">
    <location>
        <begin position="25"/>
        <end position="236"/>
    </location>
</feature>
<name>A0A1J1LS68_9CYAN</name>
<reference evidence="4" key="1">
    <citation type="submission" date="2015-10" db="EMBL/GenBank/DDBJ databases">
        <authorList>
            <person name="Regsiter A."/>
            <person name="william w."/>
        </authorList>
    </citation>
    <scope>NUCLEOTIDE SEQUENCE [LARGE SCALE GENOMIC DNA]</scope>
</reference>
<dbReference type="Proteomes" id="UP000184315">
    <property type="component" value="Unassembled WGS sequence"/>
</dbReference>
<dbReference type="OrthoDB" id="9770435at2"/>
<dbReference type="Pfam" id="PF08495">
    <property type="entry name" value="FIST"/>
    <property type="match status" value="1"/>
</dbReference>
<dbReference type="InterPro" id="IPR019494">
    <property type="entry name" value="FIST_C"/>
</dbReference>
<evidence type="ECO:0000259" key="2">
    <source>
        <dbReference type="SMART" id="SM01204"/>
    </source>
</evidence>
<dbReference type="EMBL" id="CZDF01000172">
    <property type="protein sequence ID" value="CUR35247.1"/>
    <property type="molecule type" value="Genomic_DNA"/>
</dbReference>
<evidence type="ECO:0000259" key="1">
    <source>
        <dbReference type="SMART" id="SM00897"/>
    </source>
</evidence>
<dbReference type="RefSeq" id="WP_072722195.1">
    <property type="nucleotide sequence ID" value="NZ_LN889813.1"/>
</dbReference>
<evidence type="ECO:0000313" key="3">
    <source>
        <dbReference type="EMBL" id="CUR35247.1"/>
    </source>
</evidence>
<protein>
    <recommendedName>
        <fullName evidence="5">FIST N domain protein</fullName>
    </recommendedName>
</protein>
<sequence>MKLETFFWKKPTGWSVKTLPSLDSNQTLVIVFGGVQFQDDLEPLQDLKEAYPQSHFIGCSTAGEIWGSTLMKDSLIVSVLQFHNTSLKTAFCHLSEETNSSNPLQRQDYSYQAGRSIAQQLADPQLKAVFILGDGLQLNGSEFLRGVNSILYQSSVFNSSDPILIVGGLAADNHQFKRTWILQNRLPISGAVSAVGFYGNDIAISYGSQGGWTIFGPERQVTRSHHNILYELDHKPVLQLYQEYLGKYARNLPTSGLFFPLALGTPLARKRTVRTLIGINEETKSLTFTGDIPVGSVAQLMRGNYERLVDGALAAALITRNSNQRKTGEWEQQKLNQNQAIMLEPTLAIAMSGSGRRLVLGERTEEELEATLDELPQGTQQMGFYSYGELAPTGVASLCELHNQTMTLITIRENSS</sequence>
<dbReference type="AlphaFoldDB" id="A0A1J1LS68"/>
<accession>A0A1J1LS68</accession>
<organism evidence="3 4">
    <name type="scientific">Planktothrix tepida PCC 9214</name>
    <dbReference type="NCBI Taxonomy" id="671072"/>
    <lineage>
        <taxon>Bacteria</taxon>
        <taxon>Bacillati</taxon>
        <taxon>Cyanobacteriota</taxon>
        <taxon>Cyanophyceae</taxon>
        <taxon>Oscillatoriophycideae</taxon>
        <taxon>Oscillatoriales</taxon>
        <taxon>Microcoleaceae</taxon>
        <taxon>Planktothrix</taxon>
    </lineage>
</organism>
<dbReference type="STRING" id="671072.PL9214650686"/>
<dbReference type="Pfam" id="PF10442">
    <property type="entry name" value="FIST_C"/>
    <property type="match status" value="1"/>
</dbReference>
<dbReference type="PANTHER" id="PTHR40252:SF2">
    <property type="entry name" value="BLR0328 PROTEIN"/>
    <property type="match status" value="1"/>
</dbReference>
<keyword evidence="4" id="KW-1185">Reference proteome</keyword>
<evidence type="ECO:0000313" key="4">
    <source>
        <dbReference type="Proteomes" id="UP000184315"/>
    </source>
</evidence>
<gene>
    <name evidence="3" type="ORF">PL9214650686</name>
</gene>
<dbReference type="InterPro" id="IPR013702">
    <property type="entry name" value="FIST_domain_N"/>
</dbReference>
<evidence type="ECO:0008006" key="5">
    <source>
        <dbReference type="Google" id="ProtNLM"/>
    </source>
</evidence>
<proteinExistence type="predicted"/>
<dbReference type="SMART" id="SM00897">
    <property type="entry name" value="FIST"/>
    <property type="match status" value="1"/>
</dbReference>
<dbReference type="SMART" id="SM01204">
    <property type="entry name" value="FIST_C"/>
    <property type="match status" value="1"/>
</dbReference>
<dbReference type="PANTHER" id="PTHR40252">
    <property type="entry name" value="BLR0328 PROTEIN"/>
    <property type="match status" value="1"/>
</dbReference>